<keyword evidence="4 6" id="KW-0472">Membrane</keyword>
<dbReference type="InterPro" id="IPR051694">
    <property type="entry name" value="Immunoregulatory_rcpt-like"/>
</dbReference>
<feature type="region of interest" description="Disordered" evidence="5">
    <location>
        <begin position="247"/>
        <end position="284"/>
    </location>
</feature>
<dbReference type="GO" id="GO:0016020">
    <property type="term" value="C:membrane"/>
    <property type="evidence" value="ECO:0007669"/>
    <property type="project" value="UniProtKB-SubCell"/>
</dbReference>
<evidence type="ECO:0000313" key="8">
    <source>
        <dbReference type="Proteomes" id="UP000239156"/>
    </source>
</evidence>
<dbReference type="EMBL" id="PKSL01000077">
    <property type="protein sequence ID" value="POW07209.1"/>
    <property type="molecule type" value="Genomic_DNA"/>
</dbReference>
<evidence type="ECO:0000256" key="1">
    <source>
        <dbReference type="ARBA" id="ARBA00004167"/>
    </source>
</evidence>
<reference evidence="7" key="1">
    <citation type="submission" date="2017-12" db="EMBL/GenBank/DDBJ databases">
        <title>Gene loss provides genomic basis for host adaptation in cereal stripe rust fungi.</title>
        <authorList>
            <person name="Xia C."/>
        </authorList>
    </citation>
    <scope>NUCLEOTIDE SEQUENCE [LARGE SCALE GENOMIC DNA]</scope>
    <source>
        <strain evidence="7">93-210</strain>
    </source>
</reference>
<evidence type="ECO:0000256" key="4">
    <source>
        <dbReference type="ARBA" id="ARBA00023136"/>
    </source>
</evidence>
<feature type="transmembrane region" description="Helical" evidence="6">
    <location>
        <begin position="164"/>
        <end position="185"/>
    </location>
</feature>
<evidence type="ECO:0000256" key="5">
    <source>
        <dbReference type="SAM" id="MobiDB-lite"/>
    </source>
</evidence>
<name>A0A2S4VCF0_9BASI</name>
<proteinExistence type="predicted"/>
<evidence type="ECO:0000313" key="7">
    <source>
        <dbReference type="EMBL" id="POW07209.1"/>
    </source>
</evidence>
<dbReference type="GO" id="GO:0071944">
    <property type="term" value="C:cell periphery"/>
    <property type="evidence" value="ECO:0007669"/>
    <property type="project" value="UniProtKB-ARBA"/>
</dbReference>
<evidence type="ECO:0000256" key="3">
    <source>
        <dbReference type="ARBA" id="ARBA00022989"/>
    </source>
</evidence>
<comment type="caution">
    <text evidence="7">The sequence shown here is derived from an EMBL/GenBank/DDBJ whole genome shotgun (WGS) entry which is preliminary data.</text>
</comment>
<feature type="region of interest" description="Disordered" evidence="5">
    <location>
        <begin position="101"/>
        <end position="154"/>
    </location>
</feature>
<evidence type="ECO:0000256" key="2">
    <source>
        <dbReference type="ARBA" id="ARBA00022692"/>
    </source>
</evidence>
<comment type="subcellular location">
    <subcellularLocation>
        <location evidence="1">Membrane</location>
        <topology evidence="1">Single-pass membrane protein</topology>
    </subcellularLocation>
</comment>
<dbReference type="VEuPathDB" id="FungiDB:PSHT_11264"/>
<dbReference type="AlphaFoldDB" id="A0A2S4VCF0"/>
<feature type="compositionally biased region" description="Basic and acidic residues" evidence="5">
    <location>
        <begin position="247"/>
        <end position="281"/>
    </location>
</feature>
<keyword evidence="2 6" id="KW-0812">Transmembrane</keyword>
<keyword evidence="3 6" id="KW-1133">Transmembrane helix</keyword>
<gene>
    <name evidence="7" type="ORF">PSTT_08405</name>
</gene>
<evidence type="ECO:0000256" key="6">
    <source>
        <dbReference type="SAM" id="Phobius"/>
    </source>
</evidence>
<dbReference type="PANTHER" id="PTHR15549">
    <property type="entry name" value="PAIRED IMMUNOGLOBULIN-LIKE TYPE 2 RECEPTOR"/>
    <property type="match status" value="1"/>
</dbReference>
<organism evidence="7 8">
    <name type="scientific">Puccinia striiformis</name>
    <dbReference type="NCBI Taxonomy" id="27350"/>
    <lineage>
        <taxon>Eukaryota</taxon>
        <taxon>Fungi</taxon>
        <taxon>Dikarya</taxon>
        <taxon>Basidiomycota</taxon>
        <taxon>Pucciniomycotina</taxon>
        <taxon>Pucciniomycetes</taxon>
        <taxon>Pucciniales</taxon>
        <taxon>Pucciniaceae</taxon>
        <taxon>Puccinia</taxon>
    </lineage>
</organism>
<accession>A0A2S4VCF0</accession>
<sequence>MLDCAKDHDLIEIYYNYALRRQQALSSSPEHEPSFWIWWREIEIWKDERQAHQANSQQLRRQRGFTRNNNIGSGLTCLNATSTGVSNSAYLSPSNVTNSGASTSVPFASSSPSNTSASTSASLPPKNMTNTGASTNPPAAPNNNNTTISPTTSLPNTVSTNNRLGWKIGLAAPLLVILVIIGLAIRHKMIKKRNMRDKRQEVSIAHDYNGEKRRQMERGNQKEMRRTHQRVHTEDHFQVEEILSAPEKARRKDSAHEEILGSERGSHRTSVKHGDEEEGRVRKSSMVTRFSLRSFSLRPGPPMDMSVFQARNDAPLDTFQLEIKNRERLSKTRQAKCPP</sequence>
<keyword evidence="8" id="KW-1185">Reference proteome</keyword>
<dbReference type="Proteomes" id="UP000239156">
    <property type="component" value="Unassembled WGS sequence"/>
</dbReference>
<feature type="region of interest" description="Disordered" evidence="5">
    <location>
        <begin position="214"/>
        <end position="233"/>
    </location>
</feature>
<dbReference type="VEuPathDB" id="FungiDB:PSTT_08405"/>
<dbReference type="PANTHER" id="PTHR15549:SF30">
    <property type="entry name" value="MID2 DOMAIN-CONTAINING PROTEIN"/>
    <property type="match status" value="1"/>
</dbReference>
<protein>
    <submittedName>
        <fullName evidence="7">Uncharacterized protein</fullName>
    </submittedName>
</protein>